<dbReference type="EMBL" id="CH476732">
    <property type="protein sequence ID" value="EIE76269.1"/>
    <property type="molecule type" value="Genomic_DNA"/>
</dbReference>
<evidence type="ECO:0000313" key="2">
    <source>
        <dbReference type="Proteomes" id="UP000009138"/>
    </source>
</evidence>
<dbReference type="Proteomes" id="UP000009138">
    <property type="component" value="Unassembled WGS sequence"/>
</dbReference>
<keyword evidence="2" id="KW-1185">Reference proteome</keyword>
<dbReference type="AlphaFoldDB" id="I1BJ89"/>
<organism evidence="1 2">
    <name type="scientific">Rhizopus delemar (strain RA 99-880 / ATCC MYA-4621 / FGSC 9543 / NRRL 43880)</name>
    <name type="common">Mucormycosis agent</name>
    <name type="synonym">Rhizopus arrhizus var. delemar</name>
    <dbReference type="NCBI Taxonomy" id="246409"/>
    <lineage>
        <taxon>Eukaryota</taxon>
        <taxon>Fungi</taxon>
        <taxon>Fungi incertae sedis</taxon>
        <taxon>Mucoromycota</taxon>
        <taxon>Mucoromycotina</taxon>
        <taxon>Mucoromycetes</taxon>
        <taxon>Mucorales</taxon>
        <taxon>Mucorineae</taxon>
        <taxon>Rhizopodaceae</taxon>
        <taxon>Rhizopus</taxon>
    </lineage>
</organism>
<gene>
    <name evidence="1" type="ORF">RO3G_00973</name>
</gene>
<reference evidence="1 2" key="1">
    <citation type="journal article" date="2009" name="PLoS Genet.">
        <title>Genomic analysis of the basal lineage fungus Rhizopus oryzae reveals a whole-genome duplication.</title>
        <authorList>
            <person name="Ma L.-J."/>
            <person name="Ibrahim A.S."/>
            <person name="Skory C."/>
            <person name="Grabherr M.G."/>
            <person name="Burger G."/>
            <person name="Butler M."/>
            <person name="Elias M."/>
            <person name="Idnurm A."/>
            <person name="Lang B.F."/>
            <person name="Sone T."/>
            <person name="Abe A."/>
            <person name="Calvo S.E."/>
            <person name="Corrochano L.M."/>
            <person name="Engels R."/>
            <person name="Fu J."/>
            <person name="Hansberg W."/>
            <person name="Kim J.-M."/>
            <person name="Kodira C.D."/>
            <person name="Koehrsen M.J."/>
            <person name="Liu B."/>
            <person name="Miranda-Saavedra D."/>
            <person name="O'Leary S."/>
            <person name="Ortiz-Castellanos L."/>
            <person name="Poulter R."/>
            <person name="Rodriguez-Romero J."/>
            <person name="Ruiz-Herrera J."/>
            <person name="Shen Y.-Q."/>
            <person name="Zeng Q."/>
            <person name="Galagan J."/>
            <person name="Birren B.W."/>
            <person name="Cuomo C.A."/>
            <person name="Wickes B.L."/>
        </authorList>
    </citation>
    <scope>NUCLEOTIDE SEQUENCE [LARGE SCALE GENOMIC DNA]</scope>
    <source>
        <strain evidence="2">RA 99-880 / ATCC MYA-4621 / FGSC 9543 / NRRL 43880</strain>
    </source>
</reference>
<dbReference type="InParanoid" id="I1BJ89"/>
<dbReference type="RefSeq" id="XP_067511665.1">
    <property type="nucleotide sequence ID" value="XM_067655564.1"/>
</dbReference>
<dbReference type="GeneID" id="93607945"/>
<evidence type="ECO:0000313" key="1">
    <source>
        <dbReference type="EMBL" id="EIE76269.1"/>
    </source>
</evidence>
<sequence length="106" mass="12517">MHLPNKSNPLNLTFTVRSTMLKRSGSLPHRWMSLRSRLNMWMLMCWLRSKAKAKCMCVHLLSQSRRSKTSTTKRSILNHTAFPWLNTSRQPMLWPSRKQVKSLVIH</sequence>
<accession>I1BJ89</accession>
<dbReference type="VEuPathDB" id="FungiDB:RO3G_00973"/>
<proteinExistence type="predicted"/>
<protein>
    <submittedName>
        <fullName evidence="1">Phosphoribosylaminoimidazole carboxylase</fullName>
    </submittedName>
</protein>
<name>I1BJ89_RHIO9</name>